<evidence type="ECO:0000313" key="1">
    <source>
        <dbReference type="EMBL" id="KIH44907.1"/>
    </source>
</evidence>
<dbReference type="OrthoDB" id="755951at2759"/>
<organism evidence="1 2">
    <name type="scientific">Ancylostoma duodenale</name>
    <dbReference type="NCBI Taxonomy" id="51022"/>
    <lineage>
        <taxon>Eukaryota</taxon>
        <taxon>Metazoa</taxon>
        <taxon>Ecdysozoa</taxon>
        <taxon>Nematoda</taxon>
        <taxon>Chromadorea</taxon>
        <taxon>Rhabditida</taxon>
        <taxon>Rhabditina</taxon>
        <taxon>Rhabditomorpha</taxon>
        <taxon>Strongyloidea</taxon>
        <taxon>Ancylostomatidae</taxon>
        <taxon>Ancylostomatinae</taxon>
        <taxon>Ancylostoma</taxon>
    </lineage>
</organism>
<dbReference type="AlphaFoldDB" id="A0A0C2C5F6"/>
<reference evidence="1 2" key="1">
    <citation type="submission" date="2013-12" db="EMBL/GenBank/DDBJ databases">
        <title>Draft genome of the parsitic nematode Ancylostoma duodenale.</title>
        <authorList>
            <person name="Mitreva M."/>
        </authorList>
    </citation>
    <scope>NUCLEOTIDE SEQUENCE [LARGE SCALE GENOMIC DNA]</scope>
    <source>
        <strain evidence="1 2">Zhejiang</strain>
    </source>
</reference>
<dbReference type="Proteomes" id="UP000054047">
    <property type="component" value="Unassembled WGS sequence"/>
</dbReference>
<accession>A0A0C2C5F6</accession>
<sequence>MMNDEFPRKPRKDLRAQLDPVIASQLDSIVEIQQLGTGDGSASLYAVADGKQFEKGEVSLLRSHIS</sequence>
<name>A0A0C2C5F6_9BILA</name>
<evidence type="ECO:0000313" key="2">
    <source>
        <dbReference type="Proteomes" id="UP000054047"/>
    </source>
</evidence>
<gene>
    <name evidence="1" type="ORF">ANCDUO_25061</name>
</gene>
<proteinExistence type="predicted"/>
<protein>
    <submittedName>
        <fullName evidence="1">Uncharacterized protein</fullName>
    </submittedName>
</protein>
<dbReference type="EMBL" id="KN774880">
    <property type="protein sequence ID" value="KIH44907.1"/>
    <property type="molecule type" value="Genomic_DNA"/>
</dbReference>
<keyword evidence="2" id="KW-1185">Reference proteome</keyword>